<organism evidence="2 3">
    <name type="scientific">Spectribacter hydrogenoxidans</name>
    <dbReference type="NCBI Taxonomy" id="3075608"/>
    <lineage>
        <taxon>Bacteria</taxon>
        <taxon>Pseudomonadati</taxon>
        <taxon>Pseudomonadota</taxon>
        <taxon>Gammaproteobacteria</taxon>
        <taxon>Salinisphaerales</taxon>
        <taxon>Salinisphaeraceae</taxon>
        <taxon>Spectribacter</taxon>
    </lineage>
</organism>
<accession>A0ABU3C1N1</accession>
<reference evidence="2 3" key="1">
    <citation type="submission" date="2023-09" db="EMBL/GenBank/DDBJ databases">
        <authorList>
            <person name="Rey-Velasco X."/>
        </authorList>
    </citation>
    <scope>NUCLEOTIDE SEQUENCE [LARGE SCALE GENOMIC DNA]</scope>
    <source>
        <strain evidence="2 3">W335</strain>
    </source>
</reference>
<keyword evidence="3" id="KW-1185">Reference proteome</keyword>
<sequence length="182" mass="19310">MFVQTLRVTLDILLLRRGPQDLPADWNLLSLVAGAYLTLTFAQVSVAASVGPALAQALLATGLLALYVHGVLKFRDLSPRFLQTLIALFATGSALTILMLGPTSALAPMLTALAEGASPDDIPQPSTLVLLVYMIVGIWGLIAFGHIYRHALDLSLGLGVLVALGYEMLLFMAFALIGPALR</sequence>
<feature type="transmembrane region" description="Helical" evidence="1">
    <location>
        <begin position="127"/>
        <end position="148"/>
    </location>
</feature>
<dbReference type="RefSeq" id="WP_311653166.1">
    <property type="nucleotide sequence ID" value="NZ_JAVRIB010000009.1"/>
</dbReference>
<comment type="caution">
    <text evidence="2">The sequence shown here is derived from an EMBL/GenBank/DDBJ whole genome shotgun (WGS) entry which is preliminary data.</text>
</comment>
<dbReference type="Proteomes" id="UP001251857">
    <property type="component" value="Unassembled WGS sequence"/>
</dbReference>
<protein>
    <recommendedName>
        <fullName evidence="4">Yip1 domain-containing protein</fullName>
    </recommendedName>
</protein>
<feature type="transmembrane region" description="Helical" evidence="1">
    <location>
        <begin position="84"/>
        <end position="107"/>
    </location>
</feature>
<evidence type="ECO:0000313" key="2">
    <source>
        <dbReference type="EMBL" id="MDT0635269.1"/>
    </source>
</evidence>
<feature type="transmembrane region" description="Helical" evidence="1">
    <location>
        <begin position="160"/>
        <end position="181"/>
    </location>
</feature>
<keyword evidence="1" id="KW-1133">Transmembrane helix</keyword>
<evidence type="ECO:0008006" key="4">
    <source>
        <dbReference type="Google" id="ProtNLM"/>
    </source>
</evidence>
<proteinExistence type="predicted"/>
<feature type="transmembrane region" description="Helical" evidence="1">
    <location>
        <begin position="26"/>
        <end position="47"/>
    </location>
</feature>
<name>A0ABU3C1N1_9GAMM</name>
<feature type="transmembrane region" description="Helical" evidence="1">
    <location>
        <begin position="53"/>
        <end position="72"/>
    </location>
</feature>
<dbReference type="EMBL" id="JAVRIB010000009">
    <property type="protein sequence ID" value="MDT0635269.1"/>
    <property type="molecule type" value="Genomic_DNA"/>
</dbReference>
<evidence type="ECO:0000256" key="1">
    <source>
        <dbReference type="SAM" id="Phobius"/>
    </source>
</evidence>
<keyword evidence="1" id="KW-0472">Membrane</keyword>
<gene>
    <name evidence="2" type="ORF">RM532_09915</name>
</gene>
<evidence type="ECO:0000313" key="3">
    <source>
        <dbReference type="Proteomes" id="UP001251857"/>
    </source>
</evidence>
<keyword evidence="1" id="KW-0812">Transmembrane</keyword>